<comment type="subcellular location">
    <subcellularLocation>
        <location evidence="1">Membrane</location>
        <topology evidence="1">Multi-pass membrane protein</topology>
    </subcellularLocation>
</comment>
<dbReference type="GO" id="GO:0005886">
    <property type="term" value="C:plasma membrane"/>
    <property type="evidence" value="ECO:0007669"/>
    <property type="project" value="TreeGrafter"/>
</dbReference>
<dbReference type="Gene3D" id="3.10.580.10">
    <property type="entry name" value="CBS-domain"/>
    <property type="match status" value="1"/>
</dbReference>
<dbReference type="SMART" id="SM01091">
    <property type="entry name" value="CorC_HlyC"/>
    <property type="match status" value="1"/>
</dbReference>
<proteinExistence type="predicted"/>
<organism evidence="10">
    <name type="scientific">mine drainage metagenome</name>
    <dbReference type="NCBI Taxonomy" id="410659"/>
    <lineage>
        <taxon>unclassified sequences</taxon>
        <taxon>metagenomes</taxon>
        <taxon>ecological metagenomes</taxon>
    </lineage>
</organism>
<keyword evidence="6 7" id="KW-0472">Membrane</keyword>
<dbReference type="AlphaFoldDB" id="A0A1J5SMG7"/>
<dbReference type="InterPro" id="IPR000644">
    <property type="entry name" value="CBS_dom"/>
</dbReference>
<dbReference type="SUPFAM" id="SSF56176">
    <property type="entry name" value="FAD-binding/transporter-associated domain-like"/>
    <property type="match status" value="1"/>
</dbReference>
<dbReference type="PANTHER" id="PTHR22777">
    <property type="entry name" value="HEMOLYSIN-RELATED"/>
    <property type="match status" value="1"/>
</dbReference>
<evidence type="ECO:0000256" key="1">
    <source>
        <dbReference type="ARBA" id="ARBA00004141"/>
    </source>
</evidence>
<evidence type="ECO:0000313" key="10">
    <source>
        <dbReference type="EMBL" id="OIR05285.1"/>
    </source>
</evidence>
<keyword evidence="5" id="KW-0129">CBS domain</keyword>
<feature type="transmembrane region" description="Helical" evidence="7">
    <location>
        <begin position="6"/>
        <end position="26"/>
    </location>
</feature>
<dbReference type="InterPro" id="IPR005170">
    <property type="entry name" value="Transptr-assoc_dom"/>
</dbReference>
<dbReference type="InterPro" id="IPR016169">
    <property type="entry name" value="FAD-bd_PCMH_sub2"/>
</dbReference>
<name>A0A1J5SMG7_9ZZZZ</name>
<dbReference type="Pfam" id="PF01595">
    <property type="entry name" value="CNNM"/>
    <property type="match status" value="1"/>
</dbReference>
<dbReference type="Pfam" id="PF00571">
    <property type="entry name" value="CBS"/>
    <property type="match status" value="2"/>
</dbReference>
<dbReference type="GO" id="GO:0050660">
    <property type="term" value="F:flavin adenine dinucleotide binding"/>
    <property type="evidence" value="ECO:0007669"/>
    <property type="project" value="InterPro"/>
</dbReference>
<dbReference type="Pfam" id="PF03471">
    <property type="entry name" value="CorC_HlyC"/>
    <property type="match status" value="1"/>
</dbReference>
<dbReference type="SUPFAM" id="SSF54631">
    <property type="entry name" value="CBS-domain pair"/>
    <property type="match status" value="1"/>
</dbReference>
<protein>
    <submittedName>
        <fullName evidence="10">Magnesium and cobalt efflux protein CorC</fullName>
    </submittedName>
</protein>
<gene>
    <name evidence="10" type="primary">corC_13</name>
    <name evidence="10" type="ORF">GALL_125970</name>
</gene>
<feature type="domain" description="CBS" evidence="8">
    <location>
        <begin position="278"/>
        <end position="337"/>
    </location>
</feature>
<keyword evidence="2 7" id="KW-0812">Transmembrane</keyword>
<keyword evidence="3" id="KW-0677">Repeat</keyword>
<dbReference type="EMBL" id="MLJW01000051">
    <property type="protein sequence ID" value="OIR05285.1"/>
    <property type="molecule type" value="Genomic_DNA"/>
</dbReference>
<keyword evidence="4 7" id="KW-1133">Transmembrane helix</keyword>
<dbReference type="SMART" id="SM00116">
    <property type="entry name" value="CBS"/>
    <property type="match status" value="2"/>
</dbReference>
<evidence type="ECO:0000256" key="6">
    <source>
        <dbReference type="ARBA" id="ARBA00023136"/>
    </source>
</evidence>
<evidence type="ECO:0000256" key="2">
    <source>
        <dbReference type="ARBA" id="ARBA00022692"/>
    </source>
</evidence>
<dbReference type="PROSITE" id="PS51371">
    <property type="entry name" value="CBS"/>
    <property type="match status" value="1"/>
</dbReference>
<feature type="transmembrane region" description="Helical" evidence="7">
    <location>
        <begin position="63"/>
        <end position="85"/>
    </location>
</feature>
<sequence length="432" mass="47219">MLWEILMLVALILVNGVFAMAEMSVVSARKIRLQQRAEQGDERAKEALALANSPNEFLSTVQVGITVIGVFAGAFSGVTLAAPFGDWLDSFAWISPYGHTAGFVVVVSIITYLSLVVGELVPKRFALSNPEGAASLIARPMRRLSRMAGPAVAFLSWSTDRCARALGLHGHSEPPVSEDEVKGLIDQGLGAGVFHQAERDMVEGVFRLDQLKVGELMTPSTRIVWLDLDQPPEENWRRIVTSGHSQFPVYQGNRDNLVGAVSVKALWANLSLTGVVDLRSVVVPPIVVPESMLVLKLVDAFRQRGTHFALVTDEFGSIQGLVTLHDVLETILGQVPEKGQRSQPSARRREDGSWLIDAAMEIADAKRVLRIRRIPGEGRGEFVSLGGFIIDQLERIPQEGDRVVAAGYVFEVVDMDRQRIDKVLATRVSGKG</sequence>
<dbReference type="InterPro" id="IPR036318">
    <property type="entry name" value="FAD-bd_PCMH-like_sf"/>
</dbReference>
<dbReference type="InterPro" id="IPR002550">
    <property type="entry name" value="CNNM"/>
</dbReference>
<dbReference type="PANTHER" id="PTHR22777:SF17">
    <property type="entry name" value="UPF0053 PROTEIN SLL0260"/>
    <property type="match status" value="1"/>
</dbReference>
<feature type="domain" description="CNNM transmembrane" evidence="9">
    <location>
        <begin position="1"/>
        <end position="198"/>
    </location>
</feature>
<comment type="caution">
    <text evidence="10">The sequence shown here is derived from an EMBL/GenBank/DDBJ whole genome shotgun (WGS) entry which is preliminary data.</text>
</comment>
<evidence type="ECO:0000256" key="4">
    <source>
        <dbReference type="ARBA" id="ARBA00022989"/>
    </source>
</evidence>
<evidence type="ECO:0000256" key="5">
    <source>
        <dbReference type="ARBA" id="ARBA00023122"/>
    </source>
</evidence>
<dbReference type="CDD" id="cd04590">
    <property type="entry name" value="CBS_pair_CorC_HlyC_assoc"/>
    <property type="match status" value="1"/>
</dbReference>
<feature type="transmembrane region" description="Helical" evidence="7">
    <location>
        <begin position="97"/>
        <end position="117"/>
    </location>
</feature>
<evidence type="ECO:0000259" key="8">
    <source>
        <dbReference type="PROSITE" id="PS51371"/>
    </source>
</evidence>
<evidence type="ECO:0000256" key="3">
    <source>
        <dbReference type="ARBA" id="ARBA00022737"/>
    </source>
</evidence>
<dbReference type="InterPro" id="IPR044751">
    <property type="entry name" value="Ion_transp-like_CBS"/>
</dbReference>
<evidence type="ECO:0000259" key="9">
    <source>
        <dbReference type="PROSITE" id="PS51846"/>
    </source>
</evidence>
<dbReference type="InterPro" id="IPR046342">
    <property type="entry name" value="CBS_dom_sf"/>
</dbReference>
<dbReference type="PROSITE" id="PS51846">
    <property type="entry name" value="CNNM"/>
    <property type="match status" value="1"/>
</dbReference>
<accession>A0A1J5SMG7</accession>
<evidence type="ECO:0000256" key="7">
    <source>
        <dbReference type="SAM" id="Phobius"/>
    </source>
</evidence>
<dbReference type="Gene3D" id="3.30.465.10">
    <property type="match status" value="1"/>
</dbReference>
<reference evidence="10" key="1">
    <citation type="submission" date="2016-10" db="EMBL/GenBank/DDBJ databases">
        <title>Sequence of Gallionella enrichment culture.</title>
        <authorList>
            <person name="Poehlein A."/>
            <person name="Muehling M."/>
            <person name="Daniel R."/>
        </authorList>
    </citation>
    <scope>NUCLEOTIDE SEQUENCE</scope>
</reference>